<reference evidence="2 3" key="1">
    <citation type="journal article" date="2019" name="ACS Chem. Biol.">
        <title>Identification and Mobilization of a Cryptic Antibiotic Biosynthesis Gene Locus from a Human-Pathogenic Nocardia Isolate.</title>
        <authorList>
            <person name="Herisse M."/>
            <person name="Ishida K."/>
            <person name="Porter J.L."/>
            <person name="Howden B."/>
            <person name="Hertweck C."/>
            <person name="Stinear T.P."/>
            <person name="Pidot S.J."/>
        </authorList>
    </citation>
    <scope>NUCLEOTIDE SEQUENCE [LARGE SCALE GENOMIC DNA]</scope>
    <source>
        <strain evidence="2 3">AUSMDU00012717</strain>
    </source>
</reference>
<accession>A0A6G9YT89</accession>
<feature type="chain" id="PRO_5026173531" description="Secreted protein" evidence="1">
    <location>
        <begin position="30"/>
        <end position="177"/>
    </location>
</feature>
<dbReference type="EMBL" id="CP046172">
    <property type="protein sequence ID" value="QIS16428.1"/>
    <property type="molecule type" value="Genomic_DNA"/>
</dbReference>
<dbReference type="KEGG" id="nah:F5544_43100"/>
<keyword evidence="1" id="KW-0732">Signal</keyword>
<evidence type="ECO:0008006" key="4">
    <source>
        <dbReference type="Google" id="ProtNLM"/>
    </source>
</evidence>
<feature type="signal peptide" evidence="1">
    <location>
        <begin position="1"/>
        <end position="29"/>
    </location>
</feature>
<proteinExistence type="predicted"/>
<dbReference type="RefSeq" id="WP_167478518.1">
    <property type="nucleotide sequence ID" value="NZ_CP046172.1"/>
</dbReference>
<gene>
    <name evidence="2" type="ORF">F5544_43100</name>
</gene>
<protein>
    <recommendedName>
        <fullName evidence="4">Secreted protein</fullName>
    </recommendedName>
</protein>
<dbReference type="AlphaFoldDB" id="A0A6G9YT89"/>
<organism evidence="2 3">
    <name type="scientific">Nocardia arthritidis</name>
    <dbReference type="NCBI Taxonomy" id="228602"/>
    <lineage>
        <taxon>Bacteria</taxon>
        <taxon>Bacillati</taxon>
        <taxon>Actinomycetota</taxon>
        <taxon>Actinomycetes</taxon>
        <taxon>Mycobacteriales</taxon>
        <taxon>Nocardiaceae</taxon>
        <taxon>Nocardia</taxon>
    </lineage>
</organism>
<evidence type="ECO:0000313" key="3">
    <source>
        <dbReference type="Proteomes" id="UP000503540"/>
    </source>
</evidence>
<keyword evidence="3" id="KW-1185">Reference proteome</keyword>
<sequence>MITLRKYRKYGIASVVVAAALLPTATAHADATWTVSPGGSITANSSGPIWLSNDTKGREVDCDALTGSGTARSGSGQSGDKIAAFTGFTLTNCVAYNNTPYDITLSASPTTPAFWNAITYDGSDLTTLTLTNITGHLQAGDGCTADFVGRGAAPRRCAVSSPIPVVLLLSGRVAAVI</sequence>
<name>A0A6G9YT89_9NOCA</name>
<evidence type="ECO:0000313" key="2">
    <source>
        <dbReference type="EMBL" id="QIS16428.1"/>
    </source>
</evidence>
<evidence type="ECO:0000256" key="1">
    <source>
        <dbReference type="SAM" id="SignalP"/>
    </source>
</evidence>
<dbReference type="Proteomes" id="UP000503540">
    <property type="component" value="Chromosome"/>
</dbReference>